<accession>A0A1F8EYS8</accession>
<evidence type="ECO:0000313" key="1">
    <source>
        <dbReference type="EMBL" id="OGN06015.1"/>
    </source>
</evidence>
<dbReference type="STRING" id="1802669.A2746_01565"/>
<dbReference type="Pfam" id="PF13238">
    <property type="entry name" value="AAA_18"/>
    <property type="match status" value="1"/>
</dbReference>
<dbReference type="SUPFAM" id="SSF52540">
    <property type="entry name" value="P-loop containing nucleoside triphosphate hydrolases"/>
    <property type="match status" value="1"/>
</dbReference>
<dbReference type="EMBL" id="MGJJ01000001">
    <property type="protein sequence ID" value="OGN06015.1"/>
    <property type="molecule type" value="Genomic_DNA"/>
</dbReference>
<comment type="caution">
    <text evidence="1">The sequence shown here is derived from an EMBL/GenBank/DDBJ whole genome shotgun (WGS) entry which is preliminary data.</text>
</comment>
<sequence length="186" mass="21349">MAVIRVTGNIGSGKTTLCKKLAEFLSYEYHSVGALIREMATEREQTVEEFYSWLATEPQMEKEIDMLLENLMFAKDNLVIDGRMAPFGACAFQKINILLKVGCEEGARRCQERPENQNKTIHELIRLNEEREEAEKNRYRKLYGIENHLDENRFDIVIDTTHLTKAEGQTELISAVFSFLSLAALN</sequence>
<protein>
    <recommendedName>
        <fullName evidence="3">(d)CMP kinase</fullName>
    </recommendedName>
</protein>
<proteinExistence type="predicted"/>
<name>A0A1F8EYS8_9BACT</name>
<dbReference type="InterPro" id="IPR027417">
    <property type="entry name" value="P-loop_NTPase"/>
</dbReference>
<dbReference type="Gene3D" id="3.40.50.300">
    <property type="entry name" value="P-loop containing nucleotide triphosphate hydrolases"/>
    <property type="match status" value="1"/>
</dbReference>
<reference evidence="1 2" key="1">
    <citation type="journal article" date="2016" name="Nat. Commun.">
        <title>Thousands of microbial genomes shed light on interconnected biogeochemical processes in an aquifer system.</title>
        <authorList>
            <person name="Anantharaman K."/>
            <person name="Brown C.T."/>
            <person name="Hug L.A."/>
            <person name="Sharon I."/>
            <person name="Castelle C.J."/>
            <person name="Probst A.J."/>
            <person name="Thomas B.C."/>
            <person name="Singh A."/>
            <person name="Wilkins M.J."/>
            <person name="Karaoz U."/>
            <person name="Brodie E.L."/>
            <person name="Williams K.H."/>
            <person name="Hubbard S.S."/>
            <person name="Banfield J.F."/>
        </authorList>
    </citation>
    <scope>NUCLEOTIDE SEQUENCE [LARGE SCALE GENOMIC DNA]</scope>
</reference>
<gene>
    <name evidence="1" type="ORF">A2746_01565</name>
</gene>
<dbReference type="Proteomes" id="UP000177419">
    <property type="component" value="Unassembled WGS sequence"/>
</dbReference>
<evidence type="ECO:0000313" key="2">
    <source>
        <dbReference type="Proteomes" id="UP000177419"/>
    </source>
</evidence>
<dbReference type="AlphaFoldDB" id="A0A1F8EYS8"/>
<organism evidence="1 2">
    <name type="scientific">Candidatus Yanofskybacteria bacterium RIFCSPHIGHO2_01_FULL_44_22</name>
    <dbReference type="NCBI Taxonomy" id="1802669"/>
    <lineage>
        <taxon>Bacteria</taxon>
        <taxon>Candidatus Yanofskyibacteriota</taxon>
    </lineage>
</organism>
<evidence type="ECO:0008006" key="3">
    <source>
        <dbReference type="Google" id="ProtNLM"/>
    </source>
</evidence>